<dbReference type="Gene3D" id="1.10.472.50">
    <property type="entry name" value="HD-domain/PDEase-like"/>
    <property type="match status" value="1"/>
</dbReference>
<dbReference type="AlphaFoldDB" id="A0AAX2ZCE0"/>
<dbReference type="SMART" id="SM00471">
    <property type="entry name" value="HDc"/>
    <property type="match status" value="1"/>
</dbReference>
<protein>
    <submittedName>
        <fullName evidence="2">HD domain-containing protein</fullName>
    </submittedName>
</protein>
<keyword evidence="3" id="KW-1185">Reference proteome</keyword>
<evidence type="ECO:0000313" key="3">
    <source>
        <dbReference type="Proteomes" id="UP001198983"/>
    </source>
</evidence>
<gene>
    <name evidence="2" type="ORF">JW646_13585</name>
</gene>
<sequence length="214" mass="25128">MDKDVILKETKSFIKNKLYKEGSGHDWFHIKRVYNLATYICEKEGGDEFIIKMASLLHDIDDWKFSNNNKTTESFLKSIPVDEESIYKIINIITTTSYKGGVVNSYQNNLEGKIVQDADRLDAMGAIGIARAFTYGGSKNRSMYDPHIKPKNFQNLDEVKNLDNHTINHFYEKLLKLKDLINTDTAKQIAEERHRFMEIYLDEFYYEWNFNKEK</sequence>
<proteinExistence type="predicted"/>
<name>A0AAX2ZCE0_9FIRM</name>
<dbReference type="KEGG" id="tem:JW646_13585"/>
<evidence type="ECO:0000313" key="2">
    <source>
        <dbReference type="EMBL" id="UEL46666.1"/>
    </source>
</evidence>
<organism evidence="2 3">
    <name type="scientific">Terrisporobacter hibernicus</name>
    <dbReference type="NCBI Taxonomy" id="2813371"/>
    <lineage>
        <taxon>Bacteria</taxon>
        <taxon>Bacillati</taxon>
        <taxon>Bacillota</taxon>
        <taxon>Clostridia</taxon>
        <taxon>Peptostreptococcales</taxon>
        <taxon>Peptostreptococcaceae</taxon>
        <taxon>Terrisporobacter</taxon>
    </lineage>
</organism>
<dbReference type="Proteomes" id="UP001198983">
    <property type="component" value="Chromosome"/>
</dbReference>
<dbReference type="PANTHER" id="PTHR33594:SF1">
    <property type="entry name" value="HD_PDEASE DOMAIN-CONTAINING PROTEIN"/>
    <property type="match status" value="1"/>
</dbReference>
<dbReference type="InterPro" id="IPR006674">
    <property type="entry name" value="HD_domain"/>
</dbReference>
<dbReference type="PANTHER" id="PTHR33594">
    <property type="entry name" value="SUPERFAMILY HYDROLASE, PUTATIVE (AFU_ORTHOLOGUE AFUA_1G03035)-RELATED"/>
    <property type="match status" value="1"/>
</dbReference>
<accession>A0AAX2ZCE0</accession>
<dbReference type="CDD" id="cd00077">
    <property type="entry name" value="HDc"/>
    <property type="match status" value="1"/>
</dbReference>
<reference evidence="2 3" key="1">
    <citation type="journal article" date="2023" name="Int. J. Syst. Evol. Microbiol.">
        <title>Terrisporobacter hibernicus sp. nov., isolated from bovine faeces in Northern Ireland.</title>
        <authorList>
            <person name="Mitchell M."/>
            <person name="Nguyen S.V."/>
            <person name="Connor M."/>
            <person name="Fairley D.J."/>
            <person name="Donoghue O."/>
            <person name="Marshall H."/>
            <person name="Koolman L."/>
            <person name="McMullan G."/>
            <person name="Schaffer K.E."/>
            <person name="McGrath J.W."/>
            <person name="Fanning S."/>
        </authorList>
    </citation>
    <scope>NUCLEOTIDE SEQUENCE [LARGE SCALE GENOMIC DNA]</scope>
    <source>
        <strain evidence="2 3">MCA3</strain>
    </source>
</reference>
<dbReference type="Gene3D" id="1.20.58.1910">
    <property type="match status" value="1"/>
</dbReference>
<dbReference type="RefSeq" id="WP_228415445.1">
    <property type="nucleotide sequence ID" value="NZ_CP081135.1"/>
</dbReference>
<dbReference type="InterPro" id="IPR003607">
    <property type="entry name" value="HD/PDEase_dom"/>
</dbReference>
<dbReference type="EMBL" id="CP081135">
    <property type="protein sequence ID" value="UEL46666.1"/>
    <property type="molecule type" value="Genomic_DNA"/>
</dbReference>
<feature type="domain" description="HD/PDEase" evidence="1">
    <location>
        <begin position="22"/>
        <end position="133"/>
    </location>
</feature>
<dbReference type="Pfam" id="PF01966">
    <property type="entry name" value="HD"/>
    <property type="match status" value="1"/>
</dbReference>
<dbReference type="SUPFAM" id="SSF109604">
    <property type="entry name" value="HD-domain/PDEase-like"/>
    <property type="match status" value="1"/>
</dbReference>
<evidence type="ECO:0000259" key="1">
    <source>
        <dbReference type="SMART" id="SM00471"/>
    </source>
</evidence>